<organism evidence="1 2">
    <name type="scientific">Microbacterium murale</name>
    <dbReference type="NCBI Taxonomy" id="1081040"/>
    <lineage>
        <taxon>Bacteria</taxon>
        <taxon>Bacillati</taxon>
        <taxon>Actinomycetota</taxon>
        <taxon>Actinomycetes</taxon>
        <taxon>Micrococcales</taxon>
        <taxon>Microbacteriaceae</taxon>
        <taxon>Microbacterium</taxon>
    </lineage>
</organism>
<reference evidence="1 2" key="1">
    <citation type="submission" date="2023-07" db="EMBL/GenBank/DDBJ databases">
        <title>Comparative genomics of wheat-associated soil bacteria to identify genetic determinants of phenazine resistance.</title>
        <authorList>
            <person name="Mouncey N."/>
        </authorList>
    </citation>
    <scope>NUCLEOTIDE SEQUENCE [LARGE SCALE GENOMIC DNA]</scope>
    <source>
        <strain evidence="1 2">W2I7</strain>
    </source>
</reference>
<proteinExistence type="predicted"/>
<comment type="caution">
    <text evidence="1">The sequence shown here is derived from an EMBL/GenBank/DDBJ whole genome shotgun (WGS) entry which is preliminary data.</text>
</comment>
<evidence type="ECO:0000313" key="2">
    <source>
        <dbReference type="Proteomes" id="UP001239085"/>
    </source>
</evidence>
<protein>
    <submittedName>
        <fullName evidence="1">Uncharacterized protein</fullName>
    </submittedName>
</protein>
<accession>A0ABU0PG76</accession>
<evidence type="ECO:0000313" key="1">
    <source>
        <dbReference type="EMBL" id="MDQ0645656.1"/>
    </source>
</evidence>
<dbReference type="Proteomes" id="UP001239085">
    <property type="component" value="Unassembled WGS sequence"/>
</dbReference>
<sequence>MTDSTADRFASAVERFESSAPWLGDPHAPALVTLHVLAETLDAGDLTPALVAQFGLTFRSLAKLAPTANAAEDPLEKALRDAGAT</sequence>
<gene>
    <name evidence="1" type="ORF">QFZ46_003816</name>
</gene>
<dbReference type="EMBL" id="JAUSXK010000001">
    <property type="protein sequence ID" value="MDQ0645656.1"/>
    <property type="molecule type" value="Genomic_DNA"/>
</dbReference>
<dbReference type="RefSeq" id="WP_307364128.1">
    <property type="nucleotide sequence ID" value="NZ_JAUSXK010000001.1"/>
</dbReference>
<keyword evidence="2" id="KW-1185">Reference proteome</keyword>
<name>A0ABU0PG76_9MICO</name>